<reference evidence="1" key="2">
    <citation type="submission" date="2021-09" db="EMBL/GenBank/DDBJ databases">
        <authorList>
            <person name="Gilroy R."/>
        </authorList>
    </citation>
    <scope>NUCLEOTIDE SEQUENCE</scope>
    <source>
        <strain evidence="1">CHK171-7178</strain>
    </source>
</reference>
<gene>
    <name evidence="1" type="ORF">K8V56_19790</name>
</gene>
<proteinExistence type="predicted"/>
<reference evidence="1" key="1">
    <citation type="journal article" date="2021" name="PeerJ">
        <title>Extensive microbial diversity within the chicken gut microbiome revealed by metagenomics and culture.</title>
        <authorList>
            <person name="Gilroy R."/>
            <person name="Ravi A."/>
            <person name="Getino M."/>
            <person name="Pursley I."/>
            <person name="Horton D.L."/>
            <person name="Alikhan N.F."/>
            <person name="Baker D."/>
            <person name="Gharbi K."/>
            <person name="Hall N."/>
            <person name="Watson M."/>
            <person name="Adriaenssens E.M."/>
            <person name="Foster-Nyarko E."/>
            <person name="Jarju S."/>
            <person name="Secka A."/>
            <person name="Antonio M."/>
            <person name="Oren A."/>
            <person name="Chaudhuri R.R."/>
            <person name="La Ragione R."/>
            <person name="Hildebrand F."/>
            <person name="Pallen M.J."/>
        </authorList>
    </citation>
    <scope>NUCLEOTIDE SEQUENCE</scope>
    <source>
        <strain evidence="1">CHK171-7178</strain>
    </source>
</reference>
<accession>A0A921G203</accession>
<name>A0A921G203_SPOPS</name>
<sequence length="60" mass="6944">MTWENQAAKWLVNNKLDTALKQQLLIEQTNKELMEDSFYKNLSFGTAPQEQNQKLNSISA</sequence>
<dbReference type="Proteomes" id="UP000698173">
    <property type="component" value="Unassembled WGS sequence"/>
</dbReference>
<organism evidence="1 2">
    <name type="scientific">Sporosarcina psychrophila</name>
    <name type="common">Bacillus psychrophilus</name>
    <dbReference type="NCBI Taxonomy" id="1476"/>
    <lineage>
        <taxon>Bacteria</taxon>
        <taxon>Bacillati</taxon>
        <taxon>Bacillota</taxon>
        <taxon>Bacilli</taxon>
        <taxon>Bacillales</taxon>
        <taxon>Caryophanaceae</taxon>
        <taxon>Sporosarcina</taxon>
    </lineage>
</organism>
<evidence type="ECO:0000313" key="2">
    <source>
        <dbReference type="Proteomes" id="UP000698173"/>
    </source>
</evidence>
<comment type="caution">
    <text evidence="1">The sequence shown here is derived from an EMBL/GenBank/DDBJ whole genome shotgun (WGS) entry which is preliminary data.</text>
</comment>
<evidence type="ECO:0000313" key="1">
    <source>
        <dbReference type="EMBL" id="HJF34010.1"/>
    </source>
</evidence>
<protein>
    <submittedName>
        <fullName evidence="1">Uncharacterized protein</fullName>
    </submittedName>
</protein>
<dbReference type="EMBL" id="DYWT01000297">
    <property type="protein sequence ID" value="HJF34010.1"/>
    <property type="molecule type" value="Genomic_DNA"/>
</dbReference>
<dbReference type="AlphaFoldDB" id="A0A921G203"/>